<gene>
    <name evidence="1" type="ORF">PC115_g23151</name>
</gene>
<sequence>MSNLLTDHFAIKITVIRTPESYAGFTTLKVASKLKFNGTTHLSLYKTLLMKTERRRNGFKDFTVRSVVITTDRLNAAGGIKLQVRSIAGKPSGYWPSRSPVCK</sequence>
<organism evidence="1 2">
    <name type="scientific">Phytophthora cactorum</name>
    <dbReference type="NCBI Taxonomy" id="29920"/>
    <lineage>
        <taxon>Eukaryota</taxon>
        <taxon>Sar</taxon>
        <taxon>Stramenopiles</taxon>
        <taxon>Oomycota</taxon>
        <taxon>Peronosporomycetes</taxon>
        <taxon>Peronosporales</taxon>
        <taxon>Peronosporaceae</taxon>
        <taxon>Phytophthora</taxon>
    </lineage>
</organism>
<accession>A0A8T1ABG0</accession>
<proteinExistence type="predicted"/>
<comment type="caution">
    <text evidence="1">The sequence shown here is derived from an EMBL/GenBank/DDBJ whole genome shotgun (WGS) entry which is preliminary data.</text>
</comment>
<protein>
    <submittedName>
        <fullName evidence="1">Uncharacterized protein</fullName>
    </submittedName>
</protein>
<name>A0A8T1ABG0_9STRA</name>
<dbReference type="EMBL" id="RCMI01002182">
    <property type="protein sequence ID" value="KAG2878148.1"/>
    <property type="molecule type" value="Genomic_DNA"/>
</dbReference>
<dbReference type="Proteomes" id="UP000774804">
    <property type="component" value="Unassembled WGS sequence"/>
</dbReference>
<evidence type="ECO:0000313" key="2">
    <source>
        <dbReference type="Proteomes" id="UP000774804"/>
    </source>
</evidence>
<reference evidence="1" key="1">
    <citation type="submission" date="2018-10" db="EMBL/GenBank/DDBJ databases">
        <title>Effector identification in a new, highly contiguous assembly of the strawberry crown rot pathogen Phytophthora cactorum.</title>
        <authorList>
            <person name="Armitage A.D."/>
            <person name="Nellist C.F."/>
            <person name="Bates H."/>
            <person name="Vickerstaff R.J."/>
            <person name="Harrison R.J."/>
        </authorList>
    </citation>
    <scope>NUCLEOTIDE SEQUENCE</scope>
    <source>
        <strain evidence="1">4032</strain>
    </source>
</reference>
<evidence type="ECO:0000313" key="1">
    <source>
        <dbReference type="EMBL" id="KAG2878148.1"/>
    </source>
</evidence>
<dbReference type="AlphaFoldDB" id="A0A8T1ABG0"/>